<dbReference type="HOGENOM" id="CLU_065947_2_2_0"/>
<dbReference type="InParanoid" id="Q0EY75"/>
<evidence type="ECO:0000313" key="2">
    <source>
        <dbReference type="EMBL" id="EAU54151.1"/>
    </source>
</evidence>
<reference evidence="2 3" key="1">
    <citation type="submission" date="2006-09" db="EMBL/GenBank/DDBJ databases">
        <authorList>
            <person name="Emerson D."/>
            <person name="Ferriera S."/>
            <person name="Johnson J."/>
            <person name="Kravitz S."/>
            <person name="Halpern A."/>
            <person name="Remington K."/>
            <person name="Beeson K."/>
            <person name="Tran B."/>
            <person name="Rogers Y.-H."/>
            <person name="Friedman R."/>
            <person name="Venter J.C."/>
        </authorList>
    </citation>
    <scope>NUCLEOTIDE SEQUENCE [LARGE SCALE GENOMIC DNA]</scope>
    <source>
        <strain evidence="2 3">PV-1</strain>
    </source>
</reference>
<dbReference type="eggNOG" id="COG1451">
    <property type="taxonomic scope" value="Bacteria"/>
</dbReference>
<feature type="domain" description="YgjP-like metallopeptidase" evidence="1">
    <location>
        <begin position="15"/>
        <end position="220"/>
    </location>
</feature>
<sequence>MSGISYNIVRSARRRTASIVIHPDNRIDVRAPSHLSDSHIDAWVASKQPWIEKKLHFNTHSRRQHQPKTFRQGERFTLLGCNYALSVEPSTRRQVILNGYQLVCRSPLPDHREALRKQITAWYRQYAARYLQQRVEHYAQLTGLTPTLTGIKNYRSRWGSCHIDGRIYFNWRIIMAPPHIADYVVVHEMCHLQHHNHSPAFWQLVASILPDYREAKKWFKLNGLSLDL</sequence>
<gene>
    <name evidence="2" type="ORF">SPV1_05302</name>
</gene>
<dbReference type="InterPro" id="IPR002725">
    <property type="entry name" value="YgjP-like_metallopeptidase"/>
</dbReference>
<dbReference type="PANTHER" id="PTHR30399">
    <property type="entry name" value="UNCHARACTERIZED PROTEIN YGJP"/>
    <property type="match status" value="1"/>
</dbReference>
<dbReference type="Proteomes" id="UP000005297">
    <property type="component" value="Unassembled WGS sequence"/>
</dbReference>
<protein>
    <recommendedName>
        <fullName evidence="1">YgjP-like metallopeptidase domain-containing protein</fullName>
    </recommendedName>
</protein>
<dbReference type="OrthoDB" id="9811177at2"/>
<dbReference type="CDD" id="cd07344">
    <property type="entry name" value="M48_yhfN_like"/>
    <property type="match status" value="1"/>
</dbReference>
<organism evidence="2 3">
    <name type="scientific">Mariprofundus ferrooxydans PV-1</name>
    <dbReference type="NCBI Taxonomy" id="314345"/>
    <lineage>
        <taxon>Bacteria</taxon>
        <taxon>Pseudomonadati</taxon>
        <taxon>Pseudomonadota</taxon>
        <taxon>Candidatius Mariprofundia</taxon>
        <taxon>Mariprofundales</taxon>
        <taxon>Mariprofundaceae</taxon>
        <taxon>Mariprofundus</taxon>
    </lineage>
</organism>
<evidence type="ECO:0000259" key="1">
    <source>
        <dbReference type="Pfam" id="PF01863"/>
    </source>
</evidence>
<dbReference type="Gene3D" id="3.30.2010.10">
    <property type="entry name" value="Metalloproteases ('zincins'), catalytic domain"/>
    <property type="match status" value="1"/>
</dbReference>
<name>Q0EY75_9PROT</name>
<evidence type="ECO:0000313" key="3">
    <source>
        <dbReference type="Proteomes" id="UP000005297"/>
    </source>
</evidence>
<accession>Q0EY75</accession>
<dbReference type="STRING" id="314344.AL013_04565"/>
<dbReference type="PANTHER" id="PTHR30399:SF1">
    <property type="entry name" value="UTP PYROPHOSPHATASE"/>
    <property type="match status" value="1"/>
</dbReference>
<proteinExistence type="predicted"/>
<keyword evidence="3" id="KW-1185">Reference proteome</keyword>
<dbReference type="InterPro" id="IPR053136">
    <property type="entry name" value="UTP_pyrophosphatase-like"/>
</dbReference>
<dbReference type="Pfam" id="PF01863">
    <property type="entry name" value="YgjP-like"/>
    <property type="match status" value="1"/>
</dbReference>
<comment type="caution">
    <text evidence="2">The sequence shown here is derived from an EMBL/GenBank/DDBJ whole genome shotgun (WGS) entry which is preliminary data.</text>
</comment>
<dbReference type="RefSeq" id="WP_009851354.1">
    <property type="nucleotide sequence ID" value="NZ_DS022295.1"/>
</dbReference>
<dbReference type="EMBL" id="AATS01000011">
    <property type="protein sequence ID" value="EAU54151.1"/>
    <property type="molecule type" value="Genomic_DNA"/>
</dbReference>
<dbReference type="AlphaFoldDB" id="Q0EY75"/>